<gene>
    <name evidence="2" type="ORF">SAMN05421509_107251</name>
</gene>
<feature type="domain" description="CYTH" evidence="1">
    <location>
        <begin position="2"/>
        <end position="199"/>
    </location>
</feature>
<dbReference type="InterPro" id="IPR033469">
    <property type="entry name" value="CYTH-like_dom_sf"/>
</dbReference>
<name>A0A285VRW2_9GAMM</name>
<dbReference type="AlphaFoldDB" id="A0A285VRW2"/>
<dbReference type="PROSITE" id="PS51707">
    <property type="entry name" value="CYTH"/>
    <property type="match status" value="1"/>
</dbReference>
<dbReference type="SUPFAM" id="SSF55154">
    <property type="entry name" value="CYTH-like phosphatases"/>
    <property type="match status" value="1"/>
</dbReference>
<evidence type="ECO:0000313" key="2">
    <source>
        <dbReference type="EMBL" id="SOC56779.1"/>
    </source>
</evidence>
<organism evidence="2 3">
    <name type="scientific">Chromohalobacter canadensis</name>
    <dbReference type="NCBI Taxonomy" id="141389"/>
    <lineage>
        <taxon>Bacteria</taxon>
        <taxon>Pseudomonadati</taxon>
        <taxon>Pseudomonadota</taxon>
        <taxon>Gammaproteobacteria</taxon>
        <taxon>Oceanospirillales</taxon>
        <taxon>Halomonadaceae</taxon>
        <taxon>Chromohalobacter</taxon>
    </lineage>
</organism>
<dbReference type="Proteomes" id="UP000219023">
    <property type="component" value="Unassembled WGS sequence"/>
</dbReference>
<accession>A0A285VRW2</accession>
<dbReference type="SMART" id="SM01118">
    <property type="entry name" value="CYTH"/>
    <property type="match status" value="1"/>
</dbReference>
<dbReference type="GO" id="GO:0046872">
    <property type="term" value="F:metal ion binding"/>
    <property type="evidence" value="ECO:0007669"/>
    <property type="project" value="TreeGrafter"/>
</dbReference>
<protein>
    <submittedName>
        <fullName evidence="2">CYTH domain-containing protein</fullName>
    </submittedName>
</protein>
<sequence length="296" mass="32245">MAQEIELKLALGASGPHALRQHPRLANHRMQRAWLANTYYDTPGRALERARIALRIRRTPDGYLQTLKTAGSGQGGLHARGEWEWPIDGDELDIDGIRQHAPDTIDEADLAQLAPRFTTDFTRERWDVIEADATIEVALDIGTIHAGERQVAIRELELELKAGSADALWKLAASLADGVALRPANASKAQRGAALHDGWTLPDNAAELRNATPRQHADQAIAALDALGDSGEAEFLTRAQHAFWSLAEDTNLATAVRQPAGWLAETLDGPQWLTPQFGQHSLALLAALDAHCAELD</sequence>
<evidence type="ECO:0000259" key="1">
    <source>
        <dbReference type="PROSITE" id="PS51707"/>
    </source>
</evidence>
<reference evidence="2 3" key="1">
    <citation type="submission" date="2017-08" db="EMBL/GenBank/DDBJ databases">
        <authorList>
            <person name="de Groot N.N."/>
        </authorList>
    </citation>
    <scope>NUCLEOTIDE SEQUENCE [LARGE SCALE GENOMIC DNA]</scope>
    <source>
        <strain evidence="2 3">USBA 855</strain>
    </source>
</reference>
<dbReference type="CDD" id="cd07756">
    <property type="entry name" value="CYTH-like_Pase_CHAD"/>
    <property type="match status" value="1"/>
</dbReference>
<dbReference type="OrthoDB" id="3034217at2"/>
<dbReference type="RefSeq" id="WP_097023557.1">
    <property type="nucleotide sequence ID" value="NZ_OBQJ01000007.1"/>
</dbReference>
<dbReference type="InterPro" id="IPR039013">
    <property type="entry name" value="YgiF"/>
</dbReference>
<proteinExistence type="predicted"/>
<dbReference type="Gene3D" id="2.40.320.10">
    <property type="entry name" value="Hypothetical Protein Pfu-838710-001"/>
    <property type="match status" value="1"/>
</dbReference>
<dbReference type="PANTHER" id="PTHR39569">
    <property type="entry name" value="INORGANIC TRIPHOSPHATASE"/>
    <property type="match status" value="1"/>
</dbReference>
<dbReference type="PANTHER" id="PTHR39569:SF1">
    <property type="entry name" value="INORGANIC TRIPHOSPHATASE"/>
    <property type="match status" value="1"/>
</dbReference>
<dbReference type="GO" id="GO:0050355">
    <property type="term" value="F:inorganic triphosphate phosphatase activity"/>
    <property type="evidence" value="ECO:0007669"/>
    <property type="project" value="InterPro"/>
</dbReference>
<evidence type="ECO:0000313" key="3">
    <source>
        <dbReference type="Proteomes" id="UP000219023"/>
    </source>
</evidence>
<dbReference type="InterPro" id="IPR023577">
    <property type="entry name" value="CYTH_domain"/>
</dbReference>
<dbReference type="EMBL" id="OBQJ01000007">
    <property type="protein sequence ID" value="SOC56779.1"/>
    <property type="molecule type" value="Genomic_DNA"/>
</dbReference>
<dbReference type="Pfam" id="PF01928">
    <property type="entry name" value="CYTH"/>
    <property type="match status" value="1"/>
</dbReference>